<dbReference type="Pfam" id="PF17862">
    <property type="entry name" value="AAA_lid_3"/>
    <property type="match status" value="1"/>
</dbReference>
<keyword evidence="19" id="KW-1185">Reference proteome</keyword>
<keyword evidence="3 15" id="KW-1003">Cell membrane</keyword>
<dbReference type="InterPro" id="IPR041569">
    <property type="entry name" value="AAA_lid_3"/>
</dbReference>
<evidence type="ECO:0000256" key="9">
    <source>
        <dbReference type="ARBA" id="ARBA00022833"/>
    </source>
</evidence>
<protein>
    <recommendedName>
        <fullName evidence="15">ATP-dependent zinc metalloprotease FtsH</fullName>
        <ecNumber evidence="15">3.4.24.-</ecNumber>
    </recommendedName>
</protein>
<dbReference type="InterPro" id="IPR003593">
    <property type="entry name" value="AAA+_ATPase"/>
</dbReference>
<evidence type="ECO:0000256" key="14">
    <source>
        <dbReference type="ARBA" id="ARBA00061570"/>
    </source>
</evidence>
<feature type="binding site" evidence="15">
    <location>
        <position position="413"/>
    </location>
    <ligand>
        <name>Zn(2+)</name>
        <dbReference type="ChEBI" id="CHEBI:29105"/>
        <note>catalytic</note>
    </ligand>
</feature>
<reference evidence="18 19" key="1">
    <citation type="submission" date="2016-10" db="EMBL/GenBank/DDBJ databases">
        <authorList>
            <person name="de Groot N.N."/>
        </authorList>
    </citation>
    <scope>NUCLEOTIDE SEQUENCE [LARGE SCALE GENOMIC DNA]</scope>
    <source>
        <strain evidence="18 19">DSM 12130</strain>
    </source>
</reference>
<feature type="active site" evidence="15">
    <location>
        <position position="410"/>
    </location>
</feature>
<comment type="caution">
    <text evidence="15">Lacks conserved residue(s) required for the propagation of feature annotation.</text>
</comment>
<evidence type="ECO:0000313" key="19">
    <source>
        <dbReference type="Proteomes" id="UP000199073"/>
    </source>
</evidence>
<dbReference type="HAMAP" id="MF_01458">
    <property type="entry name" value="FtsH"/>
    <property type="match status" value="1"/>
</dbReference>
<dbReference type="GO" id="GO:0005524">
    <property type="term" value="F:ATP binding"/>
    <property type="evidence" value="ECO:0007669"/>
    <property type="project" value="UniProtKB-UniRule"/>
</dbReference>
<dbReference type="InterPro" id="IPR000642">
    <property type="entry name" value="Peptidase_M41"/>
</dbReference>
<dbReference type="EMBL" id="FNJI01000017">
    <property type="protein sequence ID" value="SDP36747.1"/>
    <property type="molecule type" value="Genomic_DNA"/>
</dbReference>
<comment type="cofactor">
    <cofactor evidence="15">
        <name>Zn(2+)</name>
        <dbReference type="ChEBI" id="CHEBI:29105"/>
    </cofactor>
    <text evidence="15">Binds 1 zinc ion per subunit.</text>
</comment>
<dbReference type="Pfam" id="PF00004">
    <property type="entry name" value="AAA"/>
    <property type="match status" value="1"/>
</dbReference>
<dbReference type="SUPFAM" id="SSF140990">
    <property type="entry name" value="FtsH protease domain-like"/>
    <property type="match status" value="1"/>
</dbReference>
<dbReference type="PROSITE" id="PS00674">
    <property type="entry name" value="AAA"/>
    <property type="match status" value="1"/>
</dbReference>
<dbReference type="STRING" id="91360.SAMN05660330_02537"/>
<evidence type="ECO:0000256" key="11">
    <source>
        <dbReference type="ARBA" id="ARBA00022989"/>
    </source>
</evidence>
<feature type="binding site" evidence="15">
    <location>
        <position position="409"/>
    </location>
    <ligand>
        <name>Zn(2+)</name>
        <dbReference type="ChEBI" id="CHEBI:29105"/>
        <note>catalytic</note>
    </ligand>
</feature>
<keyword evidence="7 15" id="KW-0547">Nucleotide-binding</keyword>
<dbReference type="RefSeq" id="WP_092223380.1">
    <property type="nucleotide sequence ID" value="NZ_FNJI01000017.1"/>
</dbReference>
<keyword evidence="4 15" id="KW-0645">Protease</keyword>
<dbReference type="InterPro" id="IPR003960">
    <property type="entry name" value="ATPase_AAA_CS"/>
</dbReference>
<dbReference type="GO" id="GO:0016887">
    <property type="term" value="F:ATP hydrolysis activity"/>
    <property type="evidence" value="ECO:0007669"/>
    <property type="project" value="UniProtKB-UniRule"/>
</dbReference>
<evidence type="ECO:0000256" key="8">
    <source>
        <dbReference type="ARBA" id="ARBA00022801"/>
    </source>
</evidence>
<evidence type="ECO:0000256" key="1">
    <source>
        <dbReference type="ARBA" id="ARBA00004370"/>
    </source>
</evidence>
<comment type="similarity">
    <text evidence="16">Belongs to the AAA ATPase family.</text>
</comment>
<evidence type="ECO:0000256" key="10">
    <source>
        <dbReference type="ARBA" id="ARBA00022840"/>
    </source>
</evidence>
<dbReference type="Pfam" id="PF06480">
    <property type="entry name" value="FtsH_ext"/>
    <property type="match status" value="1"/>
</dbReference>
<dbReference type="AlphaFoldDB" id="A0A1H0S518"/>
<feature type="transmembrane region" description="Helical" evidence="15">
    <location>
        <begin position="97"/>
        <end position="118"/>
    </location>
</feature>
<dbReference type="NCBIfam" id="TIGR01241">
    <property type="entry name" value="FtsH_fam"/>
    <property type="match status" value="1"/>
</dbReference>
<evidence type="ECO:0000259" key="17">
    <source>
        <dbReference type="SMART" id="SM00382"/>
    </source>
</evidence>
<dbReference type="GO" id="GO:0004222">
    <property type="term" value="F:metalloendopeptidase activity"/>
    <property type="evidence" value="ECO:0007669"/>
    <property type="project" value="InterPro"/>
</dbReference>
<evidence type="ECO:0000256" key="3">
    <source>
        <dbReference type="ARBA" id="ARBA00022475"/>
    </source>
</evidence>
<dbReference type="Gene3D" id="3.30.720.210">
    <property type="match status" value="1"/>
</dbReference>
<dbReference type="PANTHER" id="PTHR23076:SF97">
    <property type="entry name" value="ATP-DEPENDENT ZINC METALLOPROTEASE YME1L1"/>
    <property type="match status" value="1"/>
</dbReference>
<evidence type="ECO:0000256" key="5">
    <source>
        <dbReference type="ARBA" id="ARBA00022692"/>
    </source>
</evidence>
<dbReference type="Gene3D" id="1.20.58.760">
    <property type="entry name" value="Peptidase M41"/>
    <property type="match status" value="1"/>
</dbReference>
<comment type="similarity">
    <text evidence="14 15">In the central section; belongs to the AAA ATPase family.</text>
</comment>
<dbReference type="Gene3D" id="3.40.50.300">
    <property type="entry name" value="P-loop containing nucleotide triphosphate hydrolases"/>
    <property type="match status" value="1"/>
</dbReference>
<feature type="binding site" evidence="15">
    <location>
        <position position="485"/>
    </location>
    <ligand>
        <name>Zn(2+)</name>
        <dbReference type="ChEBI" id="CHEBI:29105"/>
        <note>catalytic</note>
    </ligand>
</feature>
<dbReference type="Pfam" id="PF01434">
    <property type="entry name" value="Peptidase_M41"/>
    <property type="match status" value="1"/>
</dbReference>
<dbReference type="FunFam" id="3.40.50.300:FF:000001">
    <property type="entry name" value="ATP-dependent zinc metalloprotease FtsH"/>
    <property type="match status" value="1"/>
</dbReference>
<dbReference type="SMART" id="SM00382">
    <property type="entry name" value="AAA"/>
    <property type="match status" value="1"/>
</dbReference>
<keyword evidence="6 15" id="KW-0479">Metal-binding</keyword>
<keyword evidence="11 15" id="KW-1133">Transmembrane helix</keyword>
<dbReference type="GO" id="GO:0004176">
    <property type="term" value="F:ATP-dependent peptidase activity"/>
    <property type="evidence" value="ECO:0007669"/>
    <property type="project" value="InterPro"/>
</dbReference>
<evidence type="ECO:0000256" key="2">
    <source>
        <dbReference type="ARBA" id="ARBA00010044"/>
    </source>
</evidence>
<keyword evidence="12 15" id="KW-0482">Metalloprotease</keyword>
<dbReference type="PANTHER" id="PTHR23076">
    <property type="entry name" value="METALLOPROTEASE M41 FTSH"/>
    <property type="match status" value="1"/>
</dbReference>
<keyword evidence="9 15" id="KW-0862">Zinc</keyword>
<dbReference type="Proteomes" id="UP000199073">
    <property type="component" value="Unassembled WGS sequence"/>
</dbReference>
<dbReference type="SUPFAM" id="SSF52540">
    <property type="entry name" value="P-loop containing nucleoside triphosphate hydrolases"/>
    <property type="match status" value="1"/>
</dbReference>
<dbReference type="GO" id="GO:0005886">
    <property type="term" value="C:plasma membrane"/>
    <property type="evidence" value="ECO:0007669"/>
    <property type="project" value="UniProtKB-SubCell"/>
</dbReference>
<organism evidence="18 19">
    <name type="scientific">Desulforhopalus singaporensis</name>
    <dbReference type="NCBI Taxonomy" id="91360"/>
    <lineage>
        <taxon>Bacteria</taxon>
        <taxon>Pseudomonadati</taxon>
        <taxon>Thermodesulfobacteriota</taxon>
        <taxon>Desulfobulbia</taxon>
        <taxon>Desulfobulbales</taxon>
        <taxon>Desulfocapsaceae</taxon>
        <taxon>Desulforhopalus</taxon>
    </lineage>
</organism>
<keyword evidence="13 15" id="KW-0472">Membrane</keyword>
<gene>
    <name evidence="15" type="primary">ftsH</name>
    <name evidence="18" type="ORF">SAMN05660330_02537</name>
</gene>
<keyword evidence="10 15" id="KW-0067">ATP-binding</keyword>
<comment type="function">
    <text evidence="15">Acts as a processive, ATP-dependent zinc metallopeptidase for both cytoplasmic and membrane proteins. Plays a role in the quality control of integral membrane proteins.</text>
</comment>
<name>A0A1H0S518_9BACT</name>
<dbReference type="InterPro" id="IPR011546">
    <property type="entry name" value="Pept_M41_FtsH_extracell"/>
</dbReference>
<dbReference type="InterPro" id="IPR003959">
    <property type="entry name" value="ATPase_AAA_core"/>
</dbReference>
<dbReference type="GO" id="GO:0030163">
    <property type="term" value="P:protein catabolic process"/>
    <property type="evidence" value="ECO:0007669"/>
    <property type="project" value="UniProtKB-UniRule"/>
</dbReference>
<dbReference type="InterPro" id="IPR005936">
    <property type="entry name" value="FtsH"/>
</dbReference>
<evidence type="ECO:0000256" key="12">
    <source>
        <dbReference type="ARBA" id="ARBA00023049"/>
    </source>
</evidence>
<evidence type="ECO:0000256" key="4">
    <source>
        <dbReference type="ARBA" id="ARBA00022670"/>
    </source>
</evidence>
<dbReference type="CDD" id="cd19501">
    <property type="entry name" value="RecA-like_FtsH"/>
    <property type="match status" value="1"/>
</dbReference>
<dbReference type="FunFam" id="1.10.8.60:FF:000001">
    <property type="entry name" value="ATP-dependent zinc metalloprotease FtsH"/>
    <property type="match status" value="1"/>
</dbReference>
<comment type="subunit">
    <text evidence="15">Homohexamer.</text>
</comment>
<keyword evidence="8 15" id="KW-0378">Hydrolase</keyword>
<evidence type="ECO:0000256" key="16">
    <source>
        <dbReference type="RuleBase" id="RU003651"/>
    </source>
</evidence>
<feature type="binding site" evidence="15">
    <location>
        <begin position="187"/>
        <end position="194"/>
    </location>
    <ligand>
        <name>ATP</name>
        <dbReference type="ChEBI" id="CHEBI:30616"/>
    </ligand>
</feature>
<dbReference type="EC" id="3.4.24.-" evidence="15"/>
<dbReference type="Gene3D" id="1.10.8.60">
    <property type="match status" value="1"/>
</dbReference>
<dbReference type="OrthoDB" id="9809379at2"/>
<accession>A0A1H0S518</accession>
<sequence>MINRVQAALLLVCLTLLGLLSYNAWLLATTPPEVTYSEFIANLQKGKITSVHLRGAEITGEYDSGEPFSSYCPDPSGLVRQLLDNNVAITADAPPTLFAKIVHMMFALFTMAALWTLLTKRSPRELFKVKEKGFQATTSQADRKTFGDVAGIDEVAEELREIVDFLKHHETYNLLGGHIPRGVLLQGPPGTGKTLLAKAIAGEASVPFYHIGGSDFVEMFAGVGALRVRELFSTAKKNSPCIVFIDEIDAIGGRRSGGQNGSHEEREQTLNALLVEMDGFASNETVIVIAATNRPDILDPALLRPGRFDRQLTVSLPSLRGRVKILEVHTRQITVSETLNLTVIAQGIPGFNGADIANLVNEAALTAARKKKQAVGMDDFEEAKDKIIMGLERKNSAINEQERRITAYHESGHALVAWLLPETDSLHKITIIPRGIALGLTQQLPLEDRYTYSLKYLMNKIKVLLGGRIAEKLVFNHLSTGAANDLGAATDIALRLVSEWGMSSILGPAVYRRKQHQFLGDNSVTGPLSEATCREIELEVRRIINECYAETEELLRSHNRLLHDLAEVLLINETIDAEEMEIIMECRNRTEKE</sequence>
<evidence type="ECO:0000256" key="6">
    <source>
        <dbReference type="ARBA" id="ARBA00022723"/>
    </source>
</evidence>
<comment type="similarity">
    <text evidence="2 15">In the C-terminal section; belongs to the peptidase M41 family.</text>
</comment>
<proteinExistence type="inferred from homology"/>
<evidence type="ECO:0000256" key="15">
    <source>
        <dbReference type="HAMAP-Rule" id="MF_01458"/>
    </source>
</evidence>
<comment type="subcellular location">
    <subcellularLocation>
        <location evidence="15">Cell membrane</location>
        <topology evidence="15">Multi-pass membrane protein</topology>
        <orientation evidence="15">Cytoplasmic side</orientation>
    </subcellularLocation>
    <subcellularLocation>
        <location evidence="1">Membrane</location>
    </subcellularLocation>
</comment>
<dbReference type="GO" id="GO:0008270">
    <property type="term" value="F:zinc ion binding"/>
    <property type="evidence" value="ECO:0007669"/>
    <property type="project" value="UniProtKB-UniRule"/>
</dbReference>
<feature type="domain" description="AAA+ ATPase" evidence="17">
    <location>
        <begin position="179"/>
        <end position="318"/>
    </location>
</feature>
<evidence type="ECO:0000313" key="18">
    <source>
        <dbReference type="EMBL" id="SDP36747.1"/>
    </source>
</evidence>
<dbReference type="FunFam" id="1.20.58.760:FF:000001">
    <property type="entry name" value="ATP-dependent zinc metalloprotease FtsH"/>
    <property type="match status" value="1"/>
</dbReference>
<dbReference type="GO" id="GO:0006508">
    <property type="term" value="P:proteolysis"/>
    <property type="evidence" value="ECO:0007669"/>
    <property type="project" value="UniProtKB-KW"/>
</dbReference>
<dbReference type="InterPro" id="IPR037219">
    <property type="entry name" value="Peptidase_M41-like"/>
</dbReference>
<dbReference type="InterPro" id="IPR027417">
    <property type="entry name" value="P-loop_NTPase"/>
</dbReference>
<keyword evidence="5 15" id="KW-0812">Transmembrane</keyword>
<evidence type="ECO:0000256" key="13">
    <source>
        <dbReference type="ARBA" id="ARBA00023136"/>
    </source>
</evidence>
<evidence type="ECO:0000256" key="7">
    <source>
        <dbReference type="ARBA" id="ARBA00022741"/>
    </source>
</evidence>